<evidence type="ECO:0000313" key="2">
    <source>
        <dbReference type="Proteomes" id="UP001501126"/>
    </source>
</evidence>
<proteinExistence type="predicted"/>
<dbReference type="RefSeq" id="WP_343785327.1">
    <property type="nucleotide sequence ID" value="NZ_BAAAFH010000003.1"/>
</dbReference>
<evidence type="ECO:0008006" key="3">
    <source>
        <dbReference type="Google" id="ProtNLM"/>
    </source>
</evidence>
<organism evidence="1 2">
    <name type="scientific">Wandonia haliotis</name>
    <dbReference type="NCBI Taxonomy" id="574963"/>
    <lineage>
        <taxon>Bacteria</taxon>
        <taxon>Pseudomonadati</taxon>
        <taxon>Bacteroidota</taxon>
        <taxon>Flavobacteriia</taxon>
        <taxon>Flavobacteriales</taxon>
        <taxon>Crocinitomicaceae</taxon>
        <taxon>Wandonia</taxon>
    </lineage>
</organism>
<reference evidence="1 2" key="1">
    <citation type="journal article" date="2019" name="Int. J. Syst. Evol. Microbiol.">
        <title>The Global Catalogue of Microorganisms (GCM) 10K type strain sequencing project: providing services to taxonomists for standard genome sequencing and annotation.</title>
        <authorList>
            <consortium name="The Broad Institute Genomics Platform"/>
            <consortium name="The Broad Institute Genome Sequencing Center for Infectious Disease"/>
            <person name="Wu L."/>
            <person name="Ma J."/>
        </authorList>
    </citation>
    <scope>NUCLEOTIDE SEQUENCE [LARGE SCALE GENOMIC DNA]</scope>
    <source>
        <strain evidence="1 2">JCM 16083</strain>
    </source>
</reference>
<evidence type="ECO:0000313" key="1">
    <source>
        <dbReference type="EMBL" id="GAA0874430.1"/>
    </source>
</evidence>
<protein>
    <recommendedName>
        <fullName evidence="3">ApeA N-terminal domain-containing protein</fullName>
    </recommendedName>
</protein>
<accession>A0ABN1MMI8</accession>
<comment type="caution">
    <text evidence="1">The sequence shown here is derived from an EMBL/GenBank/DDBJ whole genome shotgun (WGS) entry which is preliminary data.</text>
</comment>
<gene>
    <name evidence="1" type="ORF">GCM10009118_08380</name>
</gene>
<dbReference type="Proteomes" id="UP001501126">
    <property type="component" value="Unassembled WGS sequence"/>
</dbReference>
<keyword evidence="2" id="KW-1185">Reference proteome</keyword>
<name>A0ABN1MMI8_9FLAO</name>
<sequence length="480" mass="56199">MDNLVPIYRLKSGHIDFNQGLKLDFLLGLVYNDEGNLYIELHFDEFLNLEEFYHNNQDAFEQDDYKLFCSTEDGYKFTAPKILMKNLPFRKSKGNFYCFDHIKIEKEIHNRPSNDLESELEIVKDPIKYVKLEGLRIHHTSHTFIKASRAYGPVRPDEVGGDKLWDHTEVTFQLDFRSYKFIIRKDDDGESIIEFQSPQSQYLAMPYTFWEFIKLDFLEFLSFLNGAAVYIRAEYYGQYYSGGKLDAQIKKIYSAQHHKPYRWNNYIPINNAWYKGDGIVSNAFLNCFEKYRNLNVLLDLNTIIFYLNNAEQAPSMGERIFIQTILLERFSNKHAETFEDPETTIIDPDIYAPIHKELVEVLERNKKAMGGNFNLLNSKLSNINNTKRKQTDFKFRQLIQAANIELTKEVEDLLISRHKIVHSGDIGKSDEARKNYFLMDKLLRKIIVNLIGYEGPTIDSGKHLQNPQISPIRSADKKEP</sequence>
<dbReference type="EMBL" id="BAAAFH010000003">
    <property type="protein sequence ID" value="GAA0874430.1"/>
    <property type="molecule type" value="Genomic_DNA"/>
</dbReference>